<name>A0A1G5I6F2_9FLAO</name>
<evidence type="ECO:0000313" key="3">
    <source>
        <dbReference type="Proteomes" id="UP000199354"/>
    </source>
</evidence>
<dbReference type="RefSeq" id="WP_091143133.1">
    <property type="nucleotide sequence ID" value="NZ_FMVF01000009.1"/>
</dbReference>
<evidence type="ECO:0000313" key="2">
    <source>
        <dbReference type="EMBL" id="SCY71229.1"/>
    </source>
</evidence>
<organism evidence="2 3">
    <name type="scientific">Flavobacterium caeni</name>
    <dbReference type="NCBI Taxonomy" id="490189"/>
    <lineage>
        <taxon>Bacteria</taxon>
        <taxon>Pseudomonadati</taxon>
        <taxon>Bacteroidota</taxon>
        <taxon>Flavobacteriia</taxon>
        <taxon>Flavobacteriales</taxon>
        <taxon>Flavobacteriaceae</taxon>
        <taxon>Flavobacterium</taxon>
    </lineage>
</organism>
<keyword evidence="1" id="KW-0732">Signal</keyword>
<keyword evidence="3" id="KW-1185">Reference proteome</keyword>
<gene>
    <name evidence="2" type="ORF">SAMN02927903_02108</name>
</gene>
<evidence type="ECO:0000256" key="1">
    <source>
        <dbReference type="SAM" id="SignalP"/>
    </source>
</evidence>
<feature type="chain" id="PRO_5011660273" description="Outer membrane protein beta-barrel domain-containing protein" evidence="1">
    <location>
        <begin position="22"/>
        <end position="347"/>
    </location>
</feature>
<dbReference type="OrthoDB" id="1466811at2"/>
<dbReference type="AlphaFoldDB" id="A0A1G5I6F2"/>
<proteinExistence type="predicted"/>
<dbReference type="EMBL" id="FMVF01000009">
    <property type="protein sequence ID" value="SCY71229.1"/>
    <property type="molecule type" value="Genomic_DNA"/>
</dbReference>
<accession>A0A1G5I6F2</accession>
<reference evidence="2 3" key="1">
    <citation type="submission" date="2016-10" db="EMBL/GenBank/DDBJ databases">
        <authorList>
            <person name="de Groot N.N."/>
        </authorList>
    </citation>
    <scope>NUCLEOTIDE SEQUENCE [LARGE SCALE GENOMIC DNA]</scope>
    <source>
        <strain evidence="2 3">CGMCC 1.7031</strain>
    </source>
</reference>
<feature type="signal peptide" evidence="1">
    <location>
        <begin position="1"/>
        <end position="21"/>
    </location>
</feature>
<dbReference type="Proteomes" id="UP000199354">
    <property type="component" value="Unassembled WGS sequence"/>
</dbReference>
<protein>
    <recommendedName>
        <fullName evidence="4">Outer membrane protein beta-barrel domain-containing protein</fullName>
    </recommendedName>
</protein>
<sequence>MKNATFCLTALLCLIFGTASAQETFEDKAKVIAEKIETITKEEKDALKTEIEAVNLQLENGSLSAAQADEKKQQLAEARANNIEVRVAPAKRELEDLIQQKVDGKIEEKSKRGKHSISIPGGYQNCEEIEKNGERRTTSQGVIAFGFNNLVTNGAVANSDFYYLRSTFFEWGFTFNTRLLHDSNLLHAKYGLSFMYNHLTATENRYFVDNGQTTDLEVHPLGLRAKDTHFKNVYLTLPVHLEFDFSKTKVEDGKKVFRSHNGFRVGLGGYVGYNTNSKQFLSYKIDGYRYNTRQKGSWNVEDFNYGLSAYVGYKEVSLYVKYDLSPMFKNNTIDQHNASAGIRFDFN</sequence>
<evidence type="ECO:0008006" key="4">
    <source>
        <dbReference type="Google" id="ProtNLM"/>
    </source>
</evidence>
<dbReference type="STRING" id="490189.SAMN02927903_02108"/>